<dbReference type="GO" id="GO:0005829">
    <property type="term" value="C:cytosol"/>
    <property type="evidence" value="ECO:0007669"/>
    <property type="project" value="TreeGrafter"/>
</dbReference>
<dbReference type="InterPro" id="IPR027417">
    <property type="entry name" value="P-loop_NTPase"/>
</dbReference>
<evidence type="ECO:0000313" key="8">
    <source>
        <dbReference type="Proteomes" id="UP000829291"/>
    </source>
</evidence>
<dbReference type="PROSITE" id="PS50052">
    <property type="entry name" value="GUANYLATE_KINASE_2"/>
    <property type="match status" value="1"/>
</dbReference>
<dbReference type="OrthoDB" id="6334211at2759"/>
<dbReference type="AlphaFoldDB" id="A0A6J0BGW7"/>
<proteinExistence type="inferred from homology"/>
<dbReference type="SUPFAM" id="SSF52540">
    <property type="entry name" value="P-loop containing nucleoside triphosphate hydrolases"/>
    <property type="match status" value="1"/>
</dbReference>
<feature type="domain" description="Guanylate kinase-like" evidence="7">
    <location>
        <begin position="26"/>
        <end position="208"/>
    </location>
</feature>
<dbReference type="InterPro" id="IPR017665">
    <property type="entry name" value="Guanylate_kinase"/>
</dbReference>
<name>A0A6J0BGW7_NEOLC</name>
<evidence type="ECO:0000256" key="1">
    <source>
        <dbReference type="ARBA" id="ARBA00005790"/>
    </source>
</evidence>
<keyword evidence="5 9" id="KW-0418">Kinase</keyword>
<sequence length="240" mass="27091">MNIVVSIGPAVNQFIKGFCTMVQKGLRPLTICGPSGSGKSTLLKRLLEEYPDIFGFSVSHTTRSPRPGEEPGKHYHFTTKEQMQQDIDDGKFIESAIFSNNIYGTSKRAVEDVRRAGKVCVLDIDTQGVKQIRQTSLDPLLVFVKPPSIEELERRLRQRNTETEESLQRRLIIAKSEMEFGAQPGYFHLIIENDNVEKAYEQLREFVIGEINSQRQAGALAMYLLSMKTSEGDDCSTRKT</sequence>
<dbReference type="SMART" id="SM00072">
    <property type="entry name" value="GuKc"/>
    <property type="match status" value="1"/>
</dbReference>
<dbReference type="GO" id="GO:0004385">
    <property type="term" value="F:GMP kinase activity"/>
    <property type="evidence" value="ECO:0007669"/>
    <property type="project" value="UniProtKB-EC"/>
</dbReference>
<dbReference type="NCBIfam" id="TIGR03263">
    <property type="entry name" value="guanyl_kin"/>
    <property type="match status" value="1"/>
</dbReference>
<keyword evidence="8" id="KW-1185">Reference proteome</keyword>
<evidence type="ECO:0000256" key="5">
    <source>
        <dbReference type="ARBA" id="ARBA00022777"/>
    </source>
</evidence>
<dbReference type="InterPro" id="IPR008145">
    <property type="entry name" value="GK/Ca_channel_bsu"/>
</dbReference>
<dbReference type="Proteomes" id="UP000829291">
    <property type="component" value="Chromosome 1"/>
</dbReference>
<dbReference type="PANTHER" id="PTHR23117:SF13">
    <property type="entry name" value="GUANYLATE KINASE"/>
    <property type="match status" value="1"/>
</dbReference>
<reference evidence="9" key="1">
    <citation type="submission" date="2025-08" db="UniProtKB">
        <authorList>
            <consortium name="RefSeq"/>
        </authorList>
    </citation>
    <scope>IDENTIFICATION</scope>
    <source>
        <tissue evidence="9">Thorax and Abdomen</tissue>
    </source>
</reference>
<keyword evidence="3" id="KW-0808">Transferase</keyword>
<evidence type="ECO:0000256" key="6">
    <source>
        <dbReference type="ARBA" id="ARBA00022840"/>
    </source>
</evidence>
<accession>A0A6J0BGW7</accession>
<dbReference type="PROSITE" id="PS00856">
    <property type="entry name" value="GUANYLATE_KINASE_1"/>
    <property type="match status" value="1"/>
</dbReference>
<dbReference type="InterPro" id="IPR020590">
    <property type="entry name" value="Guanylate_kinase_CS"/>
</dbReference>
<organism evidence="9">
    <name type="scientific">Neodiprion lecontei</name>
    <name type="common">Redheaded pine sawfly</name>
    <dbReference type="NCBI Taxonomy" id="441921"/>
    <lineage>
        <taxon>Eukaryota</taxon>
        <taxon>Metazoa</taxon>
        <taxon>Ecdysozoa</taxon>
        <taxon>Arthropoda</taxon>
        <taxon>Hexapoda</taxon>
        <taxon>Insecta</taxon>
        <taxon>Pterygota</taxon>
        <taxon>Neoptera</taxon>
        <taxon>Endopterygota</taxon>
        <taxon>Hymenoptera</taxon>
        <taxon>Tenthredinoidea</taxon>
        <taxon>Diprionidae</taxon>
        <taxon>Diprioninae</taxon>
        <taxon>Neodiprion</taxon>
    </lineage>
</organism>
<dbReference type="FunCoup" id="A0A6J0BGW7">
    <property type="interactions" value="1949"/>
</dbReference>
<dbReference type="Pfam" id="PF00625">
    <property type="entry name" value="Guanylate_kin"/>
    <property type="match status" value="1"/>
</dbReference>
<evidence type="ECO:0000259" key="7">
    <source>
        <dbReference type="PROSITE" id="PS50052"/>
    </source>
</evidence>
<protein>
    <recommendedName>
        <fullName evidence="2">guanylate kinase</fullName>
        <ecNumber evidence="2">2.7.4.8</ecNumber>
    </recommendedName>
</protein>
<dbReference type="GeneID" id="107220112"/>
<dbReference type="RefSeq" id="XP_015514045.2">
    <property type="nucleotide sequence ID" value="XM_015658559.2"/>
</dbReference>
<evidence type="ECO:0000256" key="2">
    <source>
        <dbReference type="ARBA" id="ARBA00012961"/>
    </source>
</evidence>
<dbReference type="CDD" id="cd00071">
    <property type="entry name" value="GMPK"/>
    <property type="match status" value="1"/>
</dbReference>
<keyword evidence="6" id="KW-0067">ATP-binding</keyword>
<evidence type="ECO:0000313" key="9">
    <source>
        <dbReference type="RefSeq" id="XP_015514045.2"/>
    </source>
</evidence>
<comment type="similarity">
    <text evidence="1">Belongs to the guanylate kinase family.</text>
</comment>
<dbReference type="EC" id="2.7.4.8" evidence="2"/>
<dbReference type="InterPro" id="IPR008144">
    <property type="entry name" value="Guanylate_kin-like_dom"/>
</dbReference>
<evidence type="ECO:0000256" key="3">
    <source>
        <dbReference type="ARBA" id="ARBA00022679"/>
    </source>
</evidence>
<dbReference type="InParanoid" id="A0A6J0BGW7"/>
<gene>
    <name evidence="9" type="primary">LOC107220112</name>
</gene>
<evidence type="ECO:0000256" key="4">
    <source>
        <dbReference type="ARBA" id="ARBA00022741"/>
    </source>
</evidence>
<keyword evidence="4" id="KW-0547">Nucleotide-binding</keyword>
<dbReference type="KEGG" id="nlo:107220112"/>
<dbReference type="GO" id="GO:0005524">
    <property type="term" value="F:ATP binding"/>
    <property type="evidence" value="ECO:0007669"/>
    <property type="project" value="UniProtKB-KW"/>
</dbReference>
<dbReference type="PANTHER" id="PTHR23117">
    <property type="entry name" value="GUANYLATE KINASE-RELATED"/>
    <property type="match status" value="1"/>
</dbReference>
<dbReference type="Gene3D" id="3.40.50.300">
    <property type="entry name" value="P-loop containing nucleotide triphosphate hydrolases"/>
    <property type="match status" value="1"/>
</dbReference>